<protein>
    <submittedName>
        <fullName evidence="1">Uncharacterized protein</fullName>
    </submittedName>
</protein>
<name>A0A392NQX3_9FABA</name>
<dbReference type="EMBL" id="LXQA010047158">
    <property type="protein sequence ID" value="MCI01802.1"/>
    <property type="molecule type" value="Genomic_DNA"/>
</dbReference>
<dbReference type="AlphaFoldDB" id="A0A392NQX3"/>
<evidence type="ECO:0000313" key="2">
    <source>
        <dbReference type="Proteomes" id="UP000265520"/>
    </source>
</evidence>
<keyword evidence="2" id="KW-1185">Reference proteome</keyword>
<evidence type="ECO:0000313" key="1">
    <source>
        <dbReference type="EMBL" id="MCI01802.1"/>
    </source>
</evidence>
<proteinExistence type="predicted"/>
<comment type="caution">
    <text evidence="1">The sequence shown here is derived from an EMBL/GenBank/DDBJ whole genome shotgun (WGS) entry which is preliminary data.</text>
</comment>
<reference evidence="1 2" key="1">
    <citation type="journal article" date="2018" name="Front. Plant Sci.">
        <title>Red Clover (Trifolium pratense) and Zigzag Clover (T. medium) - A Picture of Genomic Similarities and Differences.</title>
        <authorList>
            <person name="Dluhosova J."/>
            <person name="Istvanek J."/>
            <person name="Nedelnik J."/>
            <person name="Repkova J."/>
        </authorList>
    </citation>
    <scope>NUCLEOTIDE SEQUENCE [LARGE SCALE GENOMIC DNA]</scope>
    <source>
        <strain evidence="2">cv. 10/8</strain>
        <tissue evidence="1">Leaf</tissue>
    </source>
</reference>
<sequence>PNRVPPHQDIELTDEREKCFRRVFPDADERRTVNTEFANFSNGREGFENLDTIVDRDKMDPKTWWLVHVLELHYFKRNKMTPYRAEALVYVHSNLRLLSRSTPQYHHEETKMWDVAGDEFGSLDDSGFLEVVDLSLDESGLEAGFLDVE</sequence>
<accession>A0A392NQX3</accession>
<dbReference type="Proteomes" id="UP000265520">
    <property type="component" value="Unassembled WGS sequence"/>
</dbReference>
<feature type="non-terminal residue" evidence="1">
    <location>
        <position position="1"/>
    </location>
</feature>
<organism evidence="1 2">
    <name type="scientific">Trifolium medium</name>
    <dbReference type="NCBI Taxonomy" id="97028"/>
    <lineage>
        <taxon>Eukaryota</taxon>
        <taxon>Viridiplantae</taxon>
        <taxon>Streptophyta</taxon>
        <taxon>Embryophyta</taxon>
        <taxon>Tracheophyta</taxon>
        <taxon>Spermatophyta</taxon>
        <taxon>Magnoliopsida</taxon>
        <taxon>eudicotyledons</taxon>
        <taxon>Gunneridae</taxon>
        <taxon>Pentapetalae</taxon>
        <taxon>rosids</taxon>
        <taxon>fabids</taxon>
        <taxon>Fabales</taxon>
        <taxon>Fabaceae</taxon>
        <taxon>Papilionoideae</taxon>
        <taxon>50 kb inversion clade</taxon>
        <taxon>NPAAA clade</taxon>
        <taxon>Hologalegina</taxon>
        <taxon>IRL clade</taxon>
        <taxon>Trifolieae</taxon>
        <taxon>Trifolium</taxon>
    </lineage>
</organism>